<comment type="function">
    <text evidence="2">Has a role in nuclear-cytoplasmic transport of proteins and mRNAs.</text>
</comment>
<name>A0AAV4JWR3_9GAST</name>
<dbReference type="FunFam" id="3.10.450.50:FF:000005">
    <property type="entry name" value="Nuclear transport factor 2"/>
    <property type="match status" value="1"/>
</dbReference>
<protein>
    <recommendedName>
        <fullName evidence="2">Nuclear transport factor 2</fullName>
        <shortName evidence="2">NTF-2</shortName>
    </recommendedName>
</protein>
<keyword evidence="2" id="KW-0653">Protein transport</keyword>
<gene>
    <name evidence="4" type="ORF">ElyMa_007062500</name>
</gene>
<dbReference type="SUPFAM" id="SSF54427">
    <property type="entry name" value="NTF2-like"/>
    <property type="match status" value="1"/>
</dbReference>
<keyword evidence="1 2" id="KW-0963">Cytoplasm</keyword>
<dbReference type="EMBL" id="BMAT01014146">
    <property type="protein sequence ID" value="GFS26710.1"/>
    <property type="molecule type" value="Genomic_DNA"/>
</dbReference>
<keyword evidence="2" id="KW-0813">Transport</keyword>
<sequence>MNADFEAIGKTFVQHYYAVFDDKEKRESVAGMYHPTEAMLTFEGQQFQGFEAIKEKMKLIPLDNMMRQLTTIDCQPTIDGGVLVNVVGQLKNHSEHDKVMGFTQTFILKPGNNSFFVHHDIFRLALHNC</sequence>
<dbReference type="InterPro" id="IPR032710">
    <property type="entry name" value="NTF2-like_dom_sf"/>
</dbReference>
<dbReference type="GO" id="GO:0005737">
    <property type="term" value="C:cytoplasm"/>
    <property type="evidence" value="ECO:0007669"/>
    <property type="project" value="UniProtKB-SubCell"/>
</dbReference>
<evidence type="ECO:0000313" key="5">
    <source>
        <dbReference type="Proteomes" id="UP000762676"/>
    </source>
</evidence>
<comment type="caution">
    <text evidence="4">The sequence shown here is derived from an EMBL/GenBank/DDBJ whole genome shotgun (WGS) entry which is preliminary data.</text>
</comment>
<dbReference type="Proteomes" id="UP000762676">
    <property type="component" value="Unassembled WGS sequence"/>
</dbReference>
<dbReference type="InterPro" id="IPR002075">
    <property type="entry name" value="NTF2_dom"/>
</dbReference>
<feature type="domain" description="NTF2" evidence="3">
    <location>
        <begin position="8"/>
        <end position="124"/>
    </location>
</feature>
<dbReference type="CDD" id="cd00780">
    <property type="entry name" value="NTF2"/>
    <property type="match status" value="1"/>
</dbReference>
<dbReference type="InterPro" id="IPR045875">
    <property type="entry name" value="NTF2"/>
</dbReference>
<dbReference type="PANTHER" id="PTHR12612">
    <property type="entry name" value="NUCLEAR TRANSPORT FACTOR 2"/>
    <property type="match status" value="1"/>
</dbReference>
<dbReference type="Gene3D" id="3.10.450.50">
    <property type="match status" value="1"/>
</dbReference>
<accession>A0AAV4JWR3</accession>
<evidence type="ECO:0000256" key="2">
    <source>
        <dbReference type="RuleBase" id="RU369002"/>
    </source>
</evidence>
<keyword evidence="2" id="KW-0539">Nucleus</keyword>
<dbReference type="PROSITE" id="PS50177">
    <property type="entry name" value="NTF2_DOMAIN"/>
    <property type="match status" value="1"/>
</dbReference>
<evidence type="ECO:0000313" key="4">
    <source>
        <dbReference type="EMBL" id="GFS26710.1"/>
    </source>
</evidence>
<organism evidence="4 5">
    <name type="scientific">Elysia marginata</name>
    <dbReference type="NCBI Taxonomy" id="1093978"/>
    <lineage>
        <taxon>Eukaryota</taxon>
        <taxon>Metazoa</taxon>
        <taxon>Spiralia</taxon>
        <taxon>Lophotrochozoa</taxon>
        <taxon>Mollusca</taxon>
        <taxon>Gastropoda</taxon>
        <taxon>Heterobranchia</taxon>
        <taxon>Euthyneura</taxon>
        <taxon>Panpulmonata</taxon>
        <taxon>Sacoglossa</taxon>
        <taxon>Placobranchoidea</taxon>
        <taxon>Plakobranchidae</taxon>
        <taxon>Elysia</taxon>
    </lineage>
</organism>
<proteinExistence type="predicted"/>
<reference evidence="4 5" key="1">
    <citation type="journal article" date="2021" name="Elife">
        <title>Chloroplast acquisition without the gene transfer in kleptoplastic sea slugs, Plakobranchus ocellatus.</title>
        <authorList>
            <person name="Maeda T."/>
            <person name="Takahashi S."/>
            <person name="Yoshida T."/>
            <person name="Shimamura S."/>
            <person name="Takaki Y."/>
            <person name="Nagai Y."/>
            <person name="Toyoda A."/>
            <person name="Suzuki Y."/>
            <person name="Arimoto A."/>
            <person name="Ishii H."/>
            <person name="Satoh N."/>
            <person name="Nishiyama T."/>
            <person name="Hasebe M."/>
            <person name="Maruyama T."/>
            <person name="Minagawa J."/>
            <person name="Obokata J."/>
            <person name="Shigenobu S."/>
        </authorList>
    </citation>
    <scope>NUCLEOTIDE SEQUENCE [LARGE SCALE GENOMIC DNA]</scope>
</reference>
<keyword evidence="5" id="KW-1185">Reference proteome</keyword>
<dbReference type="GO" id="GO:0006606">
    <property type="term" value="P:protein import into nucleus"/>
    <property type="evidence" value="ECO:0007669"/>
    <property type="project" value="UniProtKB-ARBA"/>
</dbReference>
<dbReference type="InterPro" id="IPR018222">
    <property type="entry name" value="Nuclear_transport_factor_2_euk"/>
</dbReference>
<dbReference type="Pfam" id="PF02136">
    <property type="entry name" value="NTF2"/>
    <property type="match status" value="1"/>
</dbReference>
<dbReference type="AlphaFoldDB" id="A0AAV4JWR3"/>
<dbReference type="GO" id="GO:0051028">
    <property type="term" value="P:mRNA transport"/>
    <property type="evidence" value="ECO:0007669"/>
    <property type="project" value="UniProtKB-UniRule"/>
</dbReference>
<evidence type="ECO:0000259" key="3">
    <source>
        <dbReference type="PROSITE" id="PS50177"/>
    </source>
</evidence>
<evidence type="ECO:0000256" key="1">
    <source>
        <dbReference type="ARBA" id="ARBA00022490"/>
    </source>
</evidence>
<dbReference type="GO" id="GO:0005635">
    <property type="term" value="C:nuclear envelope"/>
    <property type="evidence" value="ECO:0007669"/>
    <property type="project" value="UniProtKB-ARBA"/>
</dbReference>
<comment type="subcellular location">
    <subcellularLocation>
        <location evidence="2">Cytoplasm</location>
    </subcellularLocation>
    <subcellularLocation>
        <location evidence="2">Nucleus</location>
    </subcellularLocation>
</comment>